<dbReference type="InterPro" id="IPR006977">
    <property type="entry name" value="Yip1_dom"/>
</dbReference>
<evidence type="ECO:0000256" key="4">
    <source>
        <dbReference type="ARBA" id="ARBA00022989"/>
    </source>
</evidence>
<keyword evidence="3 6" id="KW-0812">Transmembrane</keyword>
<feature type="compositionally biased region" description="Polar residues" evidence="7">
    <location>
        <begin position="1"/>
        <end position="10"/>
    </location>
</feature>
<evidence type="ECO:0000256" key="1">
    <source>
        <dbReference type="ARBA" id="ARBA00004141"/>
    </source>
</evidence>
<evidence type="ECO:0000256" key="5">
    <source>
        <dbReference type="ARBA" id="ARBA00023136"/>
    </source>
</evidence>
<dbReference type="Proteomes" id="UP000011976">
    <property type="component" value="Unassembled WGS sequence"/>
</dbReference>
<dbReference type="EMBL" id="DF196768">
    <property type="protein sequence ID" value="GAC71366.1"/>
    <property type="molecule type" value="Genomic_DNA"/>
</dbReference>
<evidence type="ECO:0000256" key="7">
    <source>
        <dbReference type="SAM" id="MobiDB-lite"/>
    </source>
</evidence>
<feature type="transmembrane region" description="Helical" evidence="6">
    <location>
        <begin position="219"/>
        <end position="240"/>
    </location>
</feature>
<comment type="similarity">
    <text evidence="2 6">Belongs to the YIP1 family.</text>
</comment>
<feature type="transmembrane region" description="Helical" evidence="6">
    <location>
        <begin position="288"/>
        <end position="307"/>
    </location>
</feature>
<dbReference type="PANTHER" id="PTHR21236">
    <property type="entry name" value="GOLGI MEMBRANE PROTEIN YIP1"/>
    <property type="match status" value="1"/>
</dbReference>
<comment type="subcellular location">
    <subcellularLocation>
        <location evidence="6">Golgi apparatus membrane</location>
        <topology evidence="6">Multi-pass membrane protein</topology>
    </subcellularLocation>
    <subcellularLocation>
        <location evidence="1">Membrane</location>
        <topology evidence="1">Multi-pass membrane protein</topology>
    </subcellularLocation>
</comment>
<dbReference type="Pfam" id="PF04893">
    <property type="entry name" value="Yip1"/>
    <property type="match status" value="1"/>
</dbReference>
<evidence type="ECO:0000313" key="9">
    <source>
        <dbReference type="EMBL" id="GAC71366.1"/>
    </source>
</evidence>
<keyword evidence="4 6" id="KW-1133">Transmembrane helix</keyword>
<keyword evidence="5 6" id="KW-0472">Membrane</keyword>
<dbReference type="OrthoDB" id="440385at2759"/>
<feature type="transmembrane region" description="Helical" evidence="6">
    <location>
        <begin position="187"/>
        <end position="207"/>
    </location>
</feature>
<feature type="transmembrane region" description="Helical" evidence="6">
    <location>
        <begin position="163"/>
        <end position="181"/>
    </location>
</feature>
<dbReference type="GO" id="GO:0006888">
    <property type="term" value="P:endoplasmic reticulum to Golgi vesicle-mediated transport"/>
    <property type="evidence" value="ECO:0007669"/>
    <property type="project" value="InterPro"/>
</dbReference>
<evidence type="ECO:0000259" key="8">
    <source>
        <dbReference type="Pfam" id="PF04893"/>
    </source>
</evidence>
<dbReference type="STRING" id="1151754.M9LJ89"/>
<gene>
    <name evidence="9" type="ORF">PANT_2c00082</name>
</gene>
<dbReference type="InterPro" id="IPR045231">
    <property type="entry name" value="Yip1/4-like"/>
</dbReference>
<feature type="region of interest" description="Disordered" evidence="7">
    <location>
        <begin position="1"/>
        <end position="46"/>
    </location>
</feature>
<evidence type="ECO:0000256" key="6">
    <source>
        <dbReference type="RuleBase" id="RU361264"/>
    </source>
</evidence>
<accession>M9LJ89</accession>
<name>M9LJ89_PSEA3</name>
<dbReference type="GO" id="GO:0048280">
    <property type="term" value="P:vesicle fusion with Golgi apparatus"/>
    <property type="evidence" value="ECO:0007669"/>
    <property type="project" value="TreeGrafter"/>
</dbReference>
<dbReference type="GO" id="GO:0005802">
    <property type="term" value="C:trans-Golgi network"/>
    <property type="evidence" value="ECO:0007669"/>
    <property type="project" value="TreeGrafter"/>
</dbReference>
<dbReference type="PANTHER" id="PTHR21236:SF2">
    <property type="entry name" value="PROTEIN YIPF"/>
    <property type="match status" value="1"/>
</dbReference>
<evidence type="ECO:0000256" key="2">
    <source>
        <dbReference type="ARBA" id="ARBA00010596"/>
    </source>
</evidence>
<evidence type="ECO:0000256" key="3">
    <source>
        <dbReference type="ARBA" id="ARBA00022692"/>
    </source>
</evidence>
<proteinExistence type="inferred from homology"/>
<sequence length="311" mass="32258">MSAIFDSSSPYGYPQASASGSGAGSNKASHTAASGGQAGSPLDFYSNPSQPNQFSSFYSSSAAGAHQAYATPSASNARPSLEGNMSSSAGFAPGSAAHAMMSSQMGFWSAFGTGGIPDEPPLMEELGINIGHIVDKTLTVLNPLHRYSASHAKDAHMMDDADLAGPLLFCFVFGMTLLLAGKSQFGYVYGVALLGAVSIYTLLNLMSEGGIDAYRVASVLGYCLLPLCILSTASIVLTLASPTSSFASTLPSSSSFLGYIISPLFILWCSTSASGIFVSILRLSEQRLLVAYPVGLFYACFALLSVFDVGQ</sequence>
<evidence type="ECO:0000313" key="10">
    <source>
        <dbReference type="Proteomes" id="UP000011976"/>
    </source>
</evidence>
<dbReference type="AlphaFoldDB" id="M9LJ89"/>
<reference evidence="10" key="1">
    <citation type="journal article" date="2013" name="Genome Announc.">
        <title>Genome sequence of the basidiomycetous yeast Pseudozyma antarctica T-34, a producer of the glycolipid biosurfactants mannosylerythritol lipids.</title>
        <authorList>
            <person name="Morita T."/>
            <person name="Koike H."/>
            <person name="Koyama Y."/>
            <person name="Hagiwara H."/>
            <person name="Ito E."/>
            <person name="Fukuoka T."/>
            <person name="Imura T."/>
            <person name="Machida M."/>
            <person name="Kitamoto D."/>
        </authorList>
    </citation>
    <scope>NUCLEOTIDE SEQUENCE [LARGE SCALE GENOMIC DNA]</scope>
    <source>
        <strain evidence="10">T-34</strain>
    </source>
</reference>
<protein>
    <recommendedName>
        <fullName evidence="6">Protein YIP</fullName>
    </recommendedName>
</protein>
<feature type="domain" description="Yip1" evidence="8">
    <location>
        <begin position="157"/>
        <end position="303"/>
    </location>
</feature>
<organism evidence="9 10">
    <name type="scientific">Pseudozyma antarctica (strain T-34)</name>
    <name type="common">Yeast</name>
    <name type="synonym">Candida antarctica</name>
    <dbReference type="NCBI Taxonomy" id="1151754"/>
    <lineage>
        <taxon>Eukaryota</taxon>
        <taxon>Fungi</taxon>
        <taxon>Dikarya</taxon>
        <taxon>Basidiomycota</taxon>
        <taxon>Ustilaginomycotina</taxon>
        <taxon>Ustilaginomycetes</taxon>
        <taxon>Ustilaginales</taxon>
        <taxon>Ustilaginaceae</taxon>
        <taxon>Moesziomyces</taxon>
    </lineage>
</organism>
<feature type="transmembrane region" description="Helical" evidence="6">
    <location>
        <begin position="260"/>
        <end position="281"/>
    </location>
</feature>
<dbReference type="GO" id="GO:0000139">
    <property type="term" value="C:Golgi membrane"/>
    <property type="evidence" value="ECO:0007669"/>
    <property type="project" value="UniProtKB-SubCell"/>
</dbReference>